<name>A0A9K3KPI4_9STRA</name>
<evidence type="ECO:0000256" key="1">
    <source>
        <dbReference type="SAM" id="MobiDB-lite"/>
    </source>
</evidence>
<gene>
    <name evidence="3" type="ORF">IV203_016229</name>
    <name evidence="2" type="ORF">IV203_017444</name>
</gene>
<feature type="compositionally biased region" description="Polar residues" evidence="1">
    <location>
        <begin position="201"/>
        <end position="216"/>
    </location>
</feature>
<organism evidence="3 4">
    <name type="scientific">Nitzschia inconspicua</name>
    <dbReference type="NCBI Taxonomy" id="303405"/>
    <lineage>
        <taxon>Eukaryota</taxon>
        <taxon>Sar</taxon>
        <taxon>Stramenopiles</taxon>
        <taxon>Ochrophyta</taxon>
        <taxon>Bacillariophyta</taxon>
        <taxon>Bacillariophyceae</taxon>
        <taxon>Bacillariophycidae</taxon>
        <taxon>Bacillariales</taxon>
        <taxon>Bacillariaceae</taxon>
        <taxon>Nitzschia</taxon>
    </lineage>
</organism>
<protein>
    <submittedName>
        <fullName evidence="3">Uncharacterized protein</fullName>
    </submittedName>
</protein>
<comment type="caution">
    <text evidence="3">The sequence shown here is derived from an EMBL/GenBank/DDBJ whole genome shotgun (WGS) entry which is preliminary data.</text>
</comment>
<evidence type="ECO:0000313" key="3">
    <source>
        <dbReference type="EMBL" id="KAG7347524.1"/>
    </source>
</evidence>
<keyword evidence="4" id="KW-1185">Reference proteome</keyword>
<accession>A0A9K3KPI4</accession>
<evidence type="ECO:0000313" key="2">
    <source>
        <dbReference type="EMBL" id="KAG7338953.1"/>
    </source>
</evidence>
<sequence length="223" mass="25692">MLLGLIYEDIDRLIFDTHLGFEDDGITPKYASATLPLGHKSLLVHLRIFVIHEYEVNGIDIQVDWTQFDTVKLNRYRISQEAVTRYRQFKGASVVTNTHFSPQPDPTLHYWKQGVKRDQSIFPTLKAEPSHDSWHRTCEDQAHAQGVAHIVDDKYSPSNPDEERESKMQIPKGKEIIRNYEATKNAQTAYADLMEHRRESTATSIELSTPSLQQENVSKRTAR</sequence>
<dbReference type="EMBL" id="JAGRRH010000020">
    <property type="protein sequence ID" value="KAG7347524.1"/>
    <property type="molecule type" value="Genomic_DNA"/>
</dbReference>
<proteinExistence type="predicted"/>
<reference evidence="3" key="1">
    <citation type="journal article" date="2021" name="Sci. Rep.">
        <title>Diploid genomic architecture of Nitzschia inconspicua, an elite biomass production diatom.</title>
        <authorList>
            <person name="Oliver A."/>
            <person name="Podell S."/>
            <person name="Pinowska A."/>
            <person name="Traller J.C."/>
            <person name="Smith S.R."/>
            <person name="McClure R."/>
            <person name="Beliaev A."/>
            <person name="Bohutskyi P."/>
            <person name="Hill E.A."/>
            <person name="Rabines A."/>
            <person name="Zheng H."/>
            <person name="Allen L.Z."/>
            <person name="Kuo A."/>
            <person name="Grigoriev I.V."/>
            <person name="Allen A.E."/>
            <person name="Hazlebeck D."/>
            <person name="Allen E.E."/>
        </authorList>
    </citation>
    <scope>NUCLEOTIDE SEQUENCE</scope>
    <source>
        <strain evidence="3">Hildebrandi</strain>
    </source>
</reference>
<reference evidence="3" key="2">
    <citation type="submission" date="2021-04" db="EMBL/GenBank/DDBJ databases">
        <authorList>
            <person name="Podell S."/>
        </authorList>
    </citation>
    <scope>NUCLEOTIDE SEQUENCE</scope>
    <source>
        <strain evidence="3">Hildebrandi</strain>
    </source>
</reference>
<dbReference type="EMBL" id="JAGRRH010000044">
    <property type="protein sequence ID" value="KAG7338953.1"/>
    <property type="molecule type" value="Genomic_DNA"/>
</dbReference>
<evidence type="ECO:0000313" key="4">
    <source>
        <dbReference type="Proteomes" id="UP000693970"/>
    </source>
</evidence>
<dbReference type="Proteomes" id="UP000693970">
    <property type="component" value="Unassembled WGS sequence"/>
</dbReference>
<dbReference type="OrthoDB" id="55634at2759"/>
<feature type="region of interest" description="Disordered" evidence="1">
    <location>
        <begin position="194"/>
        <end position="223"/>
    </location>
</feature>
<dbReference type="AlphaFoldDB" id="A0A9K3KPI4"/>